<dbReference type="Pfam" id="PF07589">
    <property type="entry name" value="PEP-CTERM"/>
    <property type="match status" value="1"/>
</dbReference>
<dbReference type="AlphaFoldDB" id="A0A3S2TQK9"/>
<accession>A0A3S2TQK9</accession>
<dbReference type="EMBL" id="SACT01000004">
    <property type="protein sequence ID" value="RVT51118.1"/>
    <property type="molecule type" value="Genomic_DNA"/>
</dbReference>
<protein>
    <submittedName>
        <fullName evidence="2">PEP-CTERM sorting domain-containing protein</fullName>
    </submittedName>
</protein>
<name>A0A3S2TQK9_9BURK</name>
<keyword evidence="3" id="KW-1185">Reference proteome</keyword>
<organism evidence="2 3">
    <name type="scientific">Rubrivivax albus</name>
    <dbReference type="NCBI Taxonomy" id="2499835"/>
    <lineage>
        <taxon>Bacteria</taxon>
        <taxon>Pseudomonadati</taxon>
        <taxon>Pseudomonadota</taxon>
        <taxon>Betaproteobacteria</taxon>
        <taxon>Burkholderiales</taxon>
        <taxon>Sphaerotilaceae</taxon>
        <taxon>Rubrivivax</taxon>
    </lineage>
</organism>
<proteinExistence type="predicted"/>
<dbReference type="NCBIfam" id="NF035944">
    <property type="entry name" value="PEPxxWA-CTERM"/>
    <property type="match status" value="1"/>
</dbReference>
<dbReference type="NCBIfam" id="TIGR02595">
    <property type="entry name" value="PEP_CTERM"/>
    <property type="match status" value="1"/>
</dbReference>
<dbReference type="InterPro" id="IPR013424">
    <property type="entry name" value="Ice-binding_C"/>
</dbReference>
<evidence type="ECO:0000313" key="2">
    <source>
        <dbReference type="EMBL" id="RVT51118.1"/>
    </source>
</evidence>
<evidence type="ECO:0000259" key="1">
    <source>
        <dbReference type="Pfam" id="PF07589"/>
    </source>
</evidence>
<evidence type="ECO:0000313" key="3">
    <source>
        <dbReference type="Proteomes" id="UP000288178"/>
    </source>
</evidence>
<gene>
    <name evidence="2" type="ORF">ENE75_13795</name>
</gene>
<comment type="caution">
    <text evidence="2">The sequence shown here is derived from an EMBL/GenBank/DDBJ whole genome shotgun (WGS) entry which is preliminary data.</text>
</comment>
<sequence>MATPTRWSFTATDNWVSLTPGAALDLSAGGAPIEFGVRWGLAASCSGSSGCNPGSSVTALDNFQWTVTAAVPEPGSWALMLAGLAAVGALKRRR</sequence>
<feature type="domain" description="Ice-binding protein C-terminal" evidence="1">
    <location>
        <begin position="70"/>
        <end position="94"/>
    </location>
</feature>
<dbReference type="Proteomes" id="UP000288178">
    <property type="component" value="Unassembled WGS sequence"/>
</dbReference>
<reference evidence="2 3" key="1">
    <citation type="submission" date="2019-01" db="EMBL/GenBank/DDBJ databases">
        <authorList>
            <person name="Chen W.-M."/>
        </authorList>
    </citation>
    <scope>NUCLEOTIDE SEQUENCE [LARGE SCALE GENOMIC DNA]</scope>
    <source>
        <strain evidence="2 3">ICH-3</strain>
    </source>
</reference>